<feature type="compositionally biased region" description="Basic and acidic residues" evidence="4">
    <location>
        <begin position="307"/>
        <end position="327"/>
    </location>
</feature>
<feature type="region of interest" description="Disordered" evidence="4">
    <location>
        <begin position="622"/>
        <end position="646"/>
    </location>
</feature>
<keyword evidence="6" id="KW-1185">Reference proteome</keyword>
<keyword evidence="1" id="KW-0677">Repeat</keyword>
<feature type="non-terminal residue" evidence="5">
    <location>
        <position position="818"/>
    </location>
</feature>
<dbReference type="Pfam" id="PF00023">
    <property type="entry name" value="Ank"/>
    <property type="match status" value="1"/>
</dbReference>
<dbReference type="InterPro" id="IPR016024">
    <property type="entry name" value="ARM-type_fold"/>
</dbReference>
<feature type="region of interest" description="Disordered" evidence="4">
    <location>
        <begin position="673"/>
        <end position="698"/>
    </location>
</feature>
<accession>A0AAE0G1V9</accession>
<dbReference type="InterPro" id="IPR002110">
    <property type="entry name" value="Ankyrin_rpt"/>
</dbReference>
<evidence type="ECO:0000256" key="4">
    <source>
        <dbReference type="SAM" id="MobiDB-lite"/>
    </source>
</evidence>
<evidence type="ECO:0000256" key="1">
    <source>
        <dbReference type="ARBA" id="ARBA00022737"/>
    </source>
</evidence>
<feature type="region of interest" description="Disordered" evidence="4">
    <location>
        <begin position="585"/>
        <end position="608"/>
    </location>
</feature>
<dbReference type="EMBL" id="LGRX02010571">
    <property type="protein sequence ID" value="KAK3270101.1"/>
    <property type="molecule type" value="Genomic_DNA"/>
</dbReference>
<dbReference type="AlphaFoldDB" id="A0AAE0G1V9"/>
<comment type="caution">
    <text evidence="5">The sequence shown here is derived from an EMBL/GenBank/DDBJ whole genome shotgun (WGS) entry which is preliminary data.</text>
</comment>
<keyword evidence="2 3" id="KW-0040">ANK repeat</keyword>
<feature type="compositionally biased region" description="Acidic residues" evidence="4">
    <location>
        <begin position="628"/>
        <end position="637"/>
    </location>
</feature>
<dbReference type="PROSITE" id="PS50088">
    <property type="entry name" value="ANK_REPEAT"/>
    <property type="match status" value="3"/>
</dbReference>
<evidence type="ECO:0008006" key="7">
    <source>
        <dbReference type="Google" id="ProtNLM"/>
    </source>
</evidence>
<dbReference type="Pfam" id="PF12796">
    <property type="entry name" value="Ank_2"/>
    <property type="match status" value="2"/>
</dbReference>
<feature type="compositionally biased region" description="Basic and acidic residues" evidence="4">
    <location>
        <begin position="673"/>
        <end position="695"/>
    </location>
</feature>
<reference evidence="5 6" key="1">
    <citation type="journal article" date="2015" name="Genome Biol. Evol.">
        <title>Comparative Genomics of a Bacterivorous Green Alga Reveals Evolutionary Causalities and Consequences of Phago-Mixotrophic Mode of Nutrition.</title>
        <authorList>
            <person name="Burns J.A."/>
            <person name="Paasch A."/>
            <person name="Narechania A."/>
            <person name="Kim E."/>
        </authorList>
    </citation>
    <scope>NUCLEOTIDE SEQUENCE [LARGE SCALE GENOMIC DNA]</scope>
    <source>
        <strain evidence="5 6">PLY_AMNH</strain>
    </source>
</reference>
<dbReference type="Proteomes" id="UP001190700">
    <property type="component" value="Unassembled WGS sequence"/>
</dbReference>
<dbReference type="InterPro" id="IPR011989">
    <property type="entry name" value="ARM-like"/>
</dbReference>
<evidence type="ECO:0000256" key="2">
    <source>
        <dbReference type="ARBA" id="ARBA00023043"/>
    </source>
</evidence>
<dbReference type="Gene3D" id="1.25.40.20">
    <property type="entry name" value="Ankyrin repeat-containing domain"/>
    <property type="match status" value="2"/>
</dbReference>
<dbReference type="SUPFAM" id="SSF48403">
    <property type="entry name" value="Ankyrin repeat"/>
    <property type="match status" value="2"/>
</dbReference>
<sequence length="818" mass="88392">MGNTPSIVIKQELFTFAKEGNDTELMKLLSEHPKQINSKEGETGNTILHYAAAKGLLALCEALLGVDGVDPNVSNKSGTTPLVLAAGNGKVELVDALLADSRVDVNLVCDAGITALHTAVLKGRSAVVVALLKHPTLDPNVNTTLKGDTPVHLAAGGHGKRRHKMLRLLLADPRTDSNVVNSQGVKAAVPRQVWEAEEVRAAHPARVFNNTKSKPASLPPLMLDAPIPRTPPKKTKAAAHKRERSSSKGSETGSDNAREVSRKDELLEMMASMAEEEAEDDVSSELLERQFSLYIPSSTPDLPNVPESDKARSPPPKPEKEMEPARRAALDQRLAELCQIAVDSDEADERIIQALGEDPELINWTEQSTGNNLLHYAAAKDKPELCKALLQVEGINPNICNKYGATPLVLAAGNGLSNIVSILIDSELVDVNMVASSGMTALHMAARRDLSKVVRLILAAPRADPNVRDKDYDTPLHVAARKDRQKAVAELLSDPRTSRRLRNAAGELPELKDEPEALDLEGIPLSVENSMETIVAVDQVGSGLGVGWTVSEADKLVEDDDDEEEEEGWADQEFYHVDVMLSPSSKEKKKSLQSPAKVHPAPGHGLGDHATSLLQALEKVESTNDGEGGGDEEDADDGPAKGSKGGILTPYASYFTLLKSRVNSALPKFLRGQDDERKARAKKEKLMRGSGREPNAEEEEEMLQGLERVEDVEAVCTRLEEFARASAKGVQNDMRTGSAMKVIEAMRKHIENVVVQRWGAAALENLARAKKEENVESVGDVGGIEAVITAMSRHISTITVQQSGLRALINMTDTSARQ</sequence>
<feature type="compositionally biased region" description="Basic residues" evidence="4">
    <location>
        <begin position="231"/>
        <end position="243"/>
    </location>
</feature>
<proteinExistence type="predicted"/>
<dbReference type="PANTHER" id="PTHR24198">
    <property type="entry name" value="ANKYRIN REPEAT AND PROTEIN KINASE DOMAIN-CONTAINING PROTEIN"/>
    <property type="match status" value="1"/>
</dbReference>
<dbReference type="SUPFAM" id="SSF48371">
    <property type="entry name" value="ARM repeat"/>
    <property type="match status" value="1"/>
</dbReference>
<name>A0AAE0G1V9_9CHLO</name>
<dbReference type="PANTHER" id="PTHR24198:SF165">
    <property type="entry name" value="ANKYRIN REPEAT-CONTAINING PROTEIN-RELATED"/>
    <property type="match status" value="1"/>
</dbReference>
<organism evidence="5 6">
    <name type="scientific">Cymbomonas tetramitiformis</name>
    <dbReference type="NCBI Taxonomy" id="36881"/>
    <lineage>
        <taxon>Eukaryota</taxon>
        <taxon>Viridiplantae</taxon>
        <taxon>Chlorophyta</taxon>
        <taxon>Pyramimonadophyceae</taxon>
        <taxon>Pyramimonadales</taxon>
        <taxon>Pyramimonadaceae</taxon>
        <taxon>Cymbomonas</taxon>
    </lineage>
</organism>
<feature type="region of interest" description="Disordered" evidence="4">
    <location>
        <begin position="207"/>
        <end position="263"/>
    </location>
</feature>
<dbReference type="InterPro" id="IPR036770">
    <property type="entry name" value="Ankyrin_rpt-contain_sf"/>
</dbReference>
<gene>
    <name evidence="5" type="ORF">CYMTET_21486</name>
</gene>
<feature type="region of interest" description="Disordered" evidence="4">
    <location>
        <begin position="295"/>
        <end position="327"/>
    </location>
</feature>
<dbReference type="SMART" id="SM00248">
    <property type="entry name" value="ANK"/>
    <property type="match status" value="8"/>
</dbReference>
<feature type="repeat" description="ANK" evidence="3">
    <location>
        <begin position="43"/>
        <end position="76"/>
    </location>
</feature>
<dbReference type="Gene3D" id="1.25.10.10">
    <property type="entry name" value="Leucine-rich Repeat Variant"/>
    <property type="match status" value="1"/>
</dbReference>
<protein>
    <recommendedName>
        <fullName evidence="7">Ankyrin</fullName>
    </recommendedName>
</protein>
<evidence type="ECO:0000256" key="3">
    <source>
        <dbReference type="PROSITE-ProRule" id="PRU00023"/>
    </source>
</evidence>
<evidence type="ECO:0000313" key="6">
    <source>
        <dbReference type="Proteomes" id="UP001190700"/>
    </source>
</evidence>
<feature type="repeat" description="ANK" evidence="3">
    <location>
        <begin position="77"/>
        <end position="110"/>
    </location>
</feature>
<evidence type="ECO:0000313" key="5">
    <source>
        <dbReference type="EMBL" id="KAK3270101.1"/>
    </source>
</evidence>
<dbReference type="PROSITE" id="PS50297">
    <property type="entry name" value="ANK_REP_REGION"/>
    <property type="match status" value="2"/>
</dbReference>
<feature type="repeat" description="ANK" evidence="3">
    <location>
        <begin position="437"/>
        <end position="470"/>
    </location>
</feature>